<organism evidence="1 2">
    <name type="scientific">Trifolium medium</name>
    <dbReference type="NCBI Taxonomy" id="97028"/>
    <lineage>
        <taxon>Eukaryota</taxon>
        <taxon>Viridiplantae</taxon>
        <taxon>Streptophyta</taxon>
        <taxon>Embryophyta</taxon>
        <taxon>Tracheophyta</taxon>
        <taxon>Spermatophyta</taxon>
        <taxon>Magnoliopsida</taxon>
        <taxon>eudicotyledons</taxon>
        <taxon>Gunneridae</taxon>
        <taxon>Pentapetalae</taxon>
        <taxon>rosids</taxon>
        <taxon>fabids</taxon>
        <taxon>Fabales</taxon>
        <taxon>Fabaceae</taxon>
        <taxon>Papilionoideae</taxon>
        <taxon>50 kb inversion clade</taxon>
        <taxon>NPAAA clade</taxon>
        <taxon>Hologalegina</taxon>
        <taxon>IRL clade</taxon>
        <taxon>Trifolieae</taxon>
        <taxon>Trifolium</taxon>
    </lineage>
</organism>
<feature type="non-terminal residue" evidence="1">
    <location>
        <position position="1"/>
    </location>
</feature>
<dbReference type="AlphaFoldDB" id="A0A392QV23"/>
<evidence type="ECO:0000313" key="2">
    <source>
        <dbReference type="Proteomes" id="UP000265520"/>
    </source>
</evidence>
<evidence type="ECO:0000313" key="1">
    <source>
        <dbReference type="EMBL" id="MCI27867.1"/>
    </source>
</evidence>
<reference evidence="1 2" key="1">
    <citation type="journal article" date="2018" name="Front. Plant Sci.">
        <title>Red Clover (Trifolium pratense) and Zigzag Clover (T. medium) - A Picture of Genomic Similarities and Differences.</title>
        <authorList>
            <person name="Dluhosova J."/>
            <person name="Istvanek J."/>
            <person name="Nedelnik J."/>
            <person name="Repkova J."/>
        </authorList>
    </citation>
    <scope>NUCLEOTIDE SEQUENCE [LARGE SCALE GENOMIC DNA]</scope>
    <source>
        <strain evidence="2">cv. 10/8</strain>
        <tissue evidence="1">Leaf</tissue>
    </source>
</reference>
<accession>A0A392QV23</accession>
<keyword evidence="2" id="KW-1185">Reference proteome</keyword>
<proteinExistence type="predicted"/>
<sequence length="57" mass="6233">AMLKRQKSECIPATVVFHAYTEFSGTAAKDAPSSVGVAVFILFEHENELKICKFSKG</sequence>
<dbReference type="Proteomes" id="UP000265520">
    <property type="component" value="Unassembled WGS sequence"/>
</dbReference>
<dbReference type="EMBL" id="LXQA010161904">
    <property type="protein sequence ID" value="MCI27867.1"/>
    <property type="molecule type" value="Genomic_DNA"/>
</dbReference>
<protein>
    <submittedName>
        <fullName evidence="1">Uncharacterized protein</fullName>
    </submittedName>
</protein>
<name>A0A392QV23_9FABA</name>
<comment type="caution">
    <text evidence="1">The sequence shown here is derived from an EMBL/GenBank/DDBJ whole genome shotgun (WGS) entry which is preliminary data.</text>
</comment>